<reference evidence="3" key="1">
    <citation type="submission" date="2023-09" db="EMBL/GenBank/DDBJ databases">
        <authorList>
            <person name="Li S."/>
            <person name="Li X."/>
            <person name="Zhang C."/>
            <person name="Zhao Z."/>
        </authorList>
    </citation>
    <scope>NUCLEOTIDE SEQUENCE [LARGE SCALE GENOMIC DNA]</scope>
    <source>
        <strain evidence="3">SQ345</strain>
    </source>
</reference>
<evidence type="ECO:0000313" key="3">
    <source>
        <dbReference type="Proteomes" id="UP001248581"/>
    </source>
</evidence>
<dbReference type="Gene3D" id="2.40.10.220">
    <property type="entry name" value="predicted glycosyltransferase like domains"/>
    <property type="match status" value="1"/>
</dbReference>
<dbReference type="SUPFAM" id="SSF141371">
    <property type="entry name" value="PilZ domain-like"/>
    <property type="match status" value="1"/>
</dbReference>
<dbReference type="Proteomes" id="UP001248581">
    <property type="component" value="Chromosome"/>
</dbReference>
<dbReference type="InterPro" id="IPR009875">
    <property type="entry name" value="PilZ_domain"/>
</dbReference>
<protein>
    <submittedName>
        <fullName evidence="2">PilZ domain-containing protein</fullName>
    </submittedName>
</protein>
<dbReference type="RefSeq" id="WP_348389355.1">
    <property type="nucleotide sequence ID" value="NZ_CP134146.1"/>
</dbReference>
<accession>A0ABY9TN07</accession>
<proteinExistence type="predicted"/>
<dbReference type="Pfam" id="PF07238">
    <property type="entry name" value="PilZ"/>
    <property type="match status" value="1"/>
</dbReference>
<dbReference type="EMBL" id="CP134146">
    <property type="protein sequence ID" value="WNC70214.1"/>
    <property type="molecule type" value="Genomic_DNA"/>
</dbReference>
<feature type="domain" description="PilZ" evidence="1">
    <location>
        <begin position="12"/>
        <end position="100"/>
    </location>
</feature>
<evidence type="ECO:0000313" key="2">
    <source>
        <dbReference type="EMBL" id="WNC70214.1"/>
    </source>
</evidence>
<name>A0ABY9TN07_9GAMM</name>
<keyword evidence="3" id="KW-1185">Reference proteome</keyword>
<evidence type="ECO:0000259" key="1">
    <source>
        <dbReference type="Pfam" id="PF07238"/>
    </source>
</evidence>
<sequence length="104" mass="11934">MHKFDQDFDESRSMFRTMVNQQITITLLDEETNMDVMVNCRDISATGIALEIEHPVEVGTIIKFHNECDEQLSAPLTDCKGKVLRCEQESKDLFLLAIEIIDVE</sequence>
<gene>
    <name evidence="2" type="ORF">RI845_08745</name>
</gene>
<organism evidence="2 3">
    <name type="scientific">Thalassotalea nanhaiensis</name>
    <dbReference type="NCBI Taxonomy" id="3065648"/>
    <lineage>
        <taxon>Bacteria</taxon>
        <taxon>Pseudomonadati</taxon>
        <taxon>Pseudomonadota</taxon>
        <taxon>Gammaproteobacteria</taxon>
        <taxon>Alteromonadales</taxon>
        <taxon>Colwelliaceae</taxon>
        <taxon>Thalassotalea</taxon>
    </lineage>
</organism>